<reference evidence="1" key="3">
    <citation type="submission" date="2022-12" db="EMBL/GenBank/DDBJ databases">
        <title>Genome of R. gnavus strain RSHDN_120.</title>
        <authorList>
            <person name="Abdugheni R."/>
        </authorList>
    </citation>
    <scope>NUCLEOTIDE SEQUENCE</scope>
    <source>
        <strain evidence="1">RSHDN_120</strain>
    </source>
</reference>
<gene>
    <name evidence="2" type="ORF">G4958_06575</name>
    <name evidence="1" type="ORF">O4N78_01900</name>
</gene>
<dbReference type="InterPro" id="IPR036388">
    <property type="entry name" value="WH-like_DNA-bd_sf"/>
</dbReference>
<dbReference type="EMBL" id="JAPZEG010000001">
    <property type="protein sequence ID" value="MDE1202341.1"/>
    <property type="molecule type" value="Genomic_DNA"/>
</dbReference>
<dbReference type="InterPro" id="IPR036390">
    <property type="entry name" value="WH_DNA-bd_sf"/>
</dbReference>
<evidence type="ECO:0000313" key="2">
    <source>
        <dbReference type="EMBL" id="NSI19013.1"/>
    </source>
</evidence>
<organism evidence="2 3">
    <name type="scientific">Mediterraneibacter gnavus</name>
    <name type="common">Ruminococcus gnavus</name>
    <dbReference type="NCBI Taxonomy" id="33038"/>
    <lineage>
        <taxon>Bacteria</taxon>
        <taxon>Bacillati</taxon>
        <taxon>Bacillota</taxon>
        <taxon>Clostridia</taxon>
        <taxon>Lachnospirales</taxon>
        <taxon>Lachnospiraceae</taxon>
        <taxon>Mediterraneibacter</taxon>
    </lineage>
</organism>
<accession>A0AAJ3KIP5</accession>
<name>A0AAJ3KIP5_MEDGN</name>
<dbReference type="AlphaFoldDB" id="A0AAJ3KIP5"/>
<proteinExistence type="predicted"/>
<dbReference type="Gene3D" id="1.10.10.10">
    <property type="entry name" value="Winged helix-like DNA-binding domain superfamily/Winged helix DNA-binding domain"/>
    <property type="match status" value="1"/>
</dbReference>
<comment type="caution">
    <text evidence="2">The sequence shown here is derived from an EMBL/GenBank/DDBJ whole genome shotgun (WGS) entry which is preliminary data.</text>
</comment>
<dbReference type="SUPFAM" id="SSF46785">
    <property type="entry name" value="Winged helix' DNA-binding domain"/>
    <property type="match status" value="1"/>
</dbReference>
<sequence length="86" mass="10197">MELNRTDYIILKLLKKKKCTSFFEGMTLQEIMDVTQTTRPTTYRKMMNMKEMGYVEKGCKSIQADTFYLLDKGINFIERKGEVEHD</sequence>
<reference evidence="2" key="2">
    <citation type="submission" date="2020-02" db="EMBL/GenBank/DDBJ databases">
        <authorList>
            <person name="Littmann E."/>
            <person name="Sorbara M."/>
        </authorList>
    </citation>
    <scope>NUCLEOTIDE SEQUENCE</scope>
    <source>
        <strain evidence="2">MSK.22.53</strain>
    </source>
</reference>
<dbReference type="Proteomes" id="UP001296643">
    <property type="component" value="Unassembled WGS sequence"/>
</dbReference>
<protein>
    <submittedName>
        <fullName evidence="2">Uncharacterized protein</fullName>
    </submittedName>
</protein>
<evidence type="ECO:0000313" key="1">
    <source>
        <dbReference type="EMBL" id="MDE1202341.1"/>
    </source>
</evidence>
<reference evidence="2" key="1">
    <citation type="journal article" date="2020" name="Cell Host Microbe">
        <title>Functional and Genomic Variation between Human-Derived Isolates of Lachnospiraceae Reveals Inter- and Intra-Species Diversity.</title>
        <authorList>
            <person name="Sorbara M.T."/>
            <person name="Littmann E.R."/>
            <person name="Fontana E."/>
            <person name="Moody T.U."/>
            <person name="Kohout C.E."/>
            <person name="Gjonbalaj M."/>
            <person name="Eaton V."/>
            <person name="Seok R."/>
            <person name="Leiner I.M."/>
            <person name="Pamer E.G."/>
        </authorList>
    </citation>
    <scope>NUCLEOTIDE SEQUENCE</scope>
    <source>
        <strain evidence="2">MSK.22.53</strain>
    </source>
</reference>
<dbReference type="EMBL" id="JAAIRM010000008">
    <property type="protein sequence ID" value="NSI19013.1"/>
    <property type="molecule type" value="Genomic_DNA"/>
</dbReference>
<dbReference type="Proteomes" id="UP001149331">
    <property type="component" value="Unassembled WGS sequence"/>
</dbReference>
<evidence type="ECO:0000313" key="3">
    <source>
        <dbReference type="Proteomes" id="UP001296643"/>
    </source>
</evidence>
<dbReference type="RefSeq" id="WP_118315593.1">
    <property type="nucleotide sequence ID" value="NZ_JAAIRM010000008.1"/>
</dbReference>
<dbReference type="GO" id="GO:0006355">
    <property type="term" value="P:regulation of DNA-templated transcription"/>
    <property type="evidence" value="ECO:0007669"/>
    <property type="project" value="InterPro"/>
</dbReference>
<dbReference type="GO" id="GO:0003677">
    <property type="term" value="F:DNA binding"/>
    <property type="evidence" value="ECO:0007669"/>
    <property type="project" value="InterPro"/>
</dbReference>